<dbReference type="GO" id="GO:0004693">
    <property type="term" value="F:cyclin-dependent protein serine/threonine kinase activity"/>
    <property type="evidence" value="ECO:0007669"/>
    <property type="project" value="UniProtKB-EC"/>
</dbReference>
<dbReference type="OrthoDB" id="1732493at2759"/>
<feature type="region of interest" description="Disordered" evidence="11">
    <location>
        <begin position="45"/>
        <end position="67"/>
    </location>
</feature>
<gene>
    <name evidence="13" type="ORF">BOKJ2_LOCUS1320</name>
</gene>
<protein>
    <recommendedName>
        <fullName evidence="2">cyclin-dependent kinase</fullName>
        <ecNumber evidence="2">2.7.11.22</ecNumber>
    </recommendedName>
</protein>
<keyword evidence="4" id="KW-0808">Transferase</keyword>
<evidence type="ECO:0000313" key="13">
    <source>
        <dbReference type="EMBL" id="CAD5206636.1"/>
    </source>
</evidence>
<evidence type="ECO:0000256" key="8">
    <source>
        <dbReference type="ARBA" id="ARBA00047811"/>
    </source>
</evidence>
<dbReference type="Pfam" id="PF00069">
    <property type="entry name" value="Pkinase"/>
    <property type="match status" value="1"/>
</dbReference>
<proteinExistence type="inferred from homology"/>
<dbReference type="InterPro" id="IPR050108">
    <property type="entry name" value="CDK"/>
</dbReference>
<name>A0A811JTF9_9BILA</name>
<dbReference type="SUPFAM" id="SSF56112">
    <property type="entry name" value="Protein kinase-like (PK-like)"/>
    <property type="match status" value="1"/>
</dbReference>
<evidence type="ECO:0000256" key="6">
    <source>
        <dbReference type="ARBA" id="ARBA00022777"/>
    </source>
</evidence>
<evidence type="ECO:0000256" key="7">
    <source>
        <dbReference type="ARBA" id="ARBA00022840"/>
    </source>
</evidence>
<dbReference type="InterPro" id="IPR008271">
    <property type="entry name" value="Ser/Thr_kinase_AS"/>
</dbReference>
<dbReference type="PROSITE" id="PS50011">
    <property type="entry name" value="PROTEIN_KINASE_DOM"/>
    <property type="match status" value="1"/>
</dbReference>
<feature type="binding site" evidence="10">
    <location>
        <position position="236"/>
    </location>
    <ligand>
        <name>ATP</name>
        <dbReference type="ChEBI" id="CHEBI:30616"/>
    </ligand>
</feature>
<dbReference type="InterPro" id="IPR000719">
    <property type="entry name" value="Prot_kinase_dom"/>
</dbReference>
<dbReference type="EMBL" id="CAJFCW020000001">
    <property type="protein sequence ID" value="CAG9082571.1"/>
    <property type="molecule type" value="Genomic_DNA"/>
</dbReference>
<dbReference type="GO" id="GO:0005524">
    <property type="term" value="F:ATP binding"/>
    <property type="evidence" value="ECO:0007669"/>
    <property type="project" value="UniProtKB-UniRule"/>
</dbReference>
<dbReference type="GO" id="GO:0005634">
    <property type="term" value="C:nucleus"/>
    <property type="evidence" value="ECO:0007669"/>
    <property type="project" value="TreeGrafter"/>
</dbReference>
<dbReference type="PANTHER" id="PTHR24056:SF189">
    <property type="entry name" value="PROTEIN KINASE DOMAIN-CONTAINING PROTEIN"/>
    <property type="match status" value="1"/>
</dbReference>
<keyword evidence="3" id="KW-0723">Serine/threonine-protein kinase</keyword>
<dbReference type="Proteomes" id="UP000783686">
    <property type="component" value="Unassembled WGS sequence"/>
</dbReference>
<evidence type="ECO:0000256" key="2">
    <source>
        <dbReference type="ARBA" id="ARBA00012425"/>
    </source>
</evidence>
<dbReference type="GO" id="GO:0030332">
    <property type="term" value="F:cyclin binding"/>
    <property type="evidence" value="ECO:0007669"/>
    <property type="project" value="TreeGrafter"/>
</dbReference>
<dbReference type="Gene3D" id="3.30.200.20">
    <property type="entry name" value="Phosphorylase Kinase, domain 1"/>
    <property type="match status" value="1"/>
</dbReference>
<comment type="catalytic activity">
    <reaction evidence="9">
        <text>L-seryl-[protein] + ATP = O-phospho-L-seryl-[protein] + ADP + H(+)</text>
        <dbReference type="Rhea" id="RHEA:17989"/>
        <dbReference type="Rhea" id="RHEA-COMP:9863"/>
        <dbReference type="Rhea" id="RHEA-COMP:11604"/>
        <dbReference type="ChEBI" id="CHEBI:15378"/>
        <dbReference type="ChEBI" id="CHEBI:29999"/>
        <dbReference type="ChEBI" id="CHEBI:30616"/>
        <dbReference type="ChEBI" id="CHEBI:83421"/>
        <dbReference type="ChEBI" id="CHEBI:456216"/>
        <dbReference type="EC" id="2.7.11.22"/>
    </reaction>
</comment>
<keyword evidence="6" id="KW-0418">Kinase</keyword>
<evidence type="ECO:0000256" key="11">
    <source>
        <dbReference type="SAM" id="MobiDB-lite"/>
    </source>
</evidence>
<dbReference type="Proteomes" id="UP000614601">
    <property type="component" value="Unassembled WGS sequence"/>
</dbReference>
<evidence type="ECO:0000256" key="5">
    <source>
        <dbReference type="ARBA" id="ARBA00022741"/>
    </source>
</evidence>
<reference evidence="13" key="1">
    <citation type="submission" date="2020-09" db="EMBL/GenBank/DDBJ databases">
        <authorList>
            <person name="Kikuchi T."/>
        </authorList>
    </citation>
    <scope>NUCLEOTIDE SEQUENCE</scope>
    <source>
        <strain evidence="13">SH1</strain>
    </source>
</reference>
<evidence type="ECO:0000256" key="3">
    <source>
        <dbReference type="ARBA" id="ARBA00022527"/>
    </source>
</evidence>
<comment type="caution">
    <text evidence="13">The sequence shown here is derived from an EMBL/GenBank/DDBJ whole genome shotgun (WGS) entry which is preliminary data.</text>
</comment>
<evidence type="ECO:0000259" key="12">
    <source>
        <dbReference type="PROSITE" id="PS50011"/>
    </source>
</evidence>
<dbReference type="PROSITE" id="PS00108">
    <property type="entry name" value="PROTEIN_KINASE_ST"/>
    <property type="match status" value="1"/>
</dbReference>
<feature type="domain" description="Protein kinase" evidence="12">
    <location>
        <begin position="207"/>
        <end position="492"/>
    </location>
</feature>
<dbReference type="EC" id="2.7.11.22" evidence="2"/>
<evidence type="ECO:0000313" key="14">
    <source>
        <dbReference type="Proteomes" id="UP000614601"/>
    </source>
</evidence>
<keyword evidence="7 10" id="KW-0067">ATP-binding</keyword>
<dbReference type="InterPro" id="IPR011009">
    <property type="entry name" value="Kinase-like_dom_sf"/>
</dbReference>
<dbReference type="Gene3D" id="1.10.510.10">
    <property type="entry name" value="Transferase(Phosphotransferase) domain 1"/>
    <property type="match status" value="1"/>
</dbReference>
<dbReference type="EMBL" id="CAJFDH010000001">
    <property type="protein sequence ID" value="CAD5206636.1"/>
    <property type="molecule type" value="Genomic_DNA"/>
</dbReference>
<evidence type="ECO:0000256" key="9">
    <source>
        <dbReference type="ARBA" id="ARBA00048367"/>
    </source>
</evidence>
<dbReference type="GO" id="GO:0005829">
    <property type="term" value="C:cytosol"/>
    <property type="evidence" value="ECO:0007669"/>
    <property type="project" value="TreeGrafter"/>
</dbReference>
<evidence type="ECO:0000256" key="10">
    <source>
        <dbReference type="PROSITE-ProRule" id="PRU10141"/>
    </source>
</evidence>
<evidence type="ECO:0000256" key="1">
    <source>
        <dbReference type="ARBA" id="ARBA00006485"/>
    </source>
</evidence>
<sequence>MTGVWNKLTSHIGSIFHENKRETATLRPSTSLSTLNQKNLKVIRPSKSSENLYKVNDPTQNGRKNKTWKKLSSAKLFHFRNRPPKTENGETESSSIKPGGFPLALSASWHSNLAESCAKVSRGRDTHGYLQKSTDYSDETARQRPKRARSISAQVRAQIAPRSTTPGFRTPQHSFMHVKNRTALDARFLALNINDEDIQMSNNDFMYKRLETIGSGSYATVYKTQNRLNGQFFALKEIKLQPQEGLPFTAIREISLLKGLKHANIIRLYQIVHQPHALVLIFEYMRTDLSKYMENFKNGLDPFRTKIFLFQLLRGLAFCHERKILHRDLKPQNLLVSEVGELKLADFGLARAQSVPSKTFSHDVVTLWYRPPDVLLGSTHYSTSLDMWGVGCIFGEMITGLALFPGGNCVTDQLDRIFSIRGLPDNAGWPEARSLPKYNQYVFAQYSELGWGLVDGQLDDVEDNGTGLLSAFLMLNPRHRISAYDAMQHEYFDSFPATIHCLDPEESVFNAFHTII</sequence>
<dbReference type="AlphaFoldDB" id="A0A811JTF9"/>
<comment type="similarity">
    <text evidence="1">Belongs to the protein kinase superfamily. CMGC Ser/Thr protein kinase family. CDC2/CDKX subfamily.</text>
</comment>
<accession>A0A811JTF9</accession>
<dbReference type="PANTHER" id="PTHR24056">
    <property type="entry name" value="CELL DIVISION PROTEIN KINASE"/>
    <property type="match status" value="1"/>
</dbReference>
<dbReference type="FunFam" id="1.10.510.10:FF:000624">
    <property type="entry name" value="Mitogen-activated protein kinase"/>
    <property type="match status" value="1"/>
</dbReference>
<feature type="region of interest" description="Disordered" evidence="11">
    <location>
        <begin position="123"/>
        <end position="151"/>
    </location>
</feature>
<dbReference type="SMART" id="SM00220">
    <property type="entry name" value="S_TKc"/>
    <property type="match status" value="1"/>
</dbReference>
<organism evidence="13 14">
    <name type="scientific">Bursaphelenchus okinawaensis</name>
    <dbReference type="NCBI Taxonomy" id="465554"/>
    <lineage>
        <taxon>Eukaryota</taxon>
        <taxon>Metazoa</taxon>
        <taxon>Ecdysozoa</taxon>
        <taxon>Nematoda</taxon>
        <taxon>Chromadorea</taxon>
        <taxon>Rhabditida</taxon>
        <taxon>Tylenchina</taxon>
        <taxon>Tylenchomorpha</taxon>
        <taxon>Aphelenchoidea</taxon>
        <taxon>Aphelenchoididae</taxon>
        <taxon>Bursaphelenchus</taxon>
    </lineage>
</organism>
<dbReference type="FunFam" id="3.30.200.20:FF:000124">
    <property type="entry name" value="Cyclin-dependent kinase 4"/>
    <property type="match status" value="1"/>
</dbReference>
<comment type="catalytic activity">
    <reaction evidence="8">
        <text>L-threonyl-[protein] + ATP = O-phospho-L-threonyl-[protein] + ADP + H(+)</text>
        <dbReference type="Rhea" id="RHEA:46608"/>
        <dbReference type="Rhea" id="RHEA-COMP:11060"/>
        <dbReference type="Rhea" id="RHEA-COMP:11605"/>
        <dbReference type="ChEBI" id="CHEBI:15378"/>
        <dbReference type="ChEBI" id="CHEBI:30013"/>
        <dbReference type="ChEBI" id="CHEBI:30616"/>
        <dbReference type="ChEBI" id="CHEBI:61977"/>
        <dbReference type="ChEBI" id="CHEBI:456216"/>
        <dbReference type="EC" id="2.7.11.22"/>
    </reaction>
</comment>
<evidence type="ECO:0000256" key="4">
    <source>
        <dbReference type="ARBA" id="ARBA00022679"/>
    </source>
</evidence>
<keyword evidence="14" id="KW-1185">Reference proteome</keyword>
<dbReference type="InterPro" id="IPR017441">
    <property type="entry name" value="Protein_kinase_ATP_BS"/>
</dbReference>
<keyword evidence="5 10" id="KW-0547">Nucleotide-binding</keyword>
<feature type="compositionally biased region" description="Polar residues" evidence="11">
    <location>
        <begin position="46"/>
        <end position="62"/>
    </location>
</feature>
<dbReference type="PROSITE" id="PS00107">
    <property type="entry name" value="PROTEIN_KINASE_ATP"/>
    <property type="match status" value="1"/>
</dbReference>